<evidence type="ECO:0000313" key="1">
    <source>
        <dbReference type="EMBL" id="KAL3841745.1"/>
    </source>
</evidence>
<reference evidence="1 2" key="1">
    <citation type="submission" date="2024-11" db="EMBL/GenBank/DDBJ databases">
        <title>Chromosome-level genome assembly of the freshwater bivalve Anodonta woodiana.</title>
        <authorList>
            <person name="Chen X."/>
        </authorList>
    </citation>
    <scope>NUCLEOTIDE SEQUENCE [LARGE SCALE GENOMIC DNA]</scope>
    <source>
        <strain evidence="1">MN2024</strain>
        <tissue evidence="1">Gills</tissue>
    </source>
</reference>
<dbReference type="AlphaFoldDB" id="A0ABD3TXK4"/>
<proteinExistence type="predicted"/>
<comment type="caution">
    <text evidence="1">The sequence shown here is derived from an EMBL/GenBank/DDBJ whole genome shotgun (WGS) entry which is preliminary data.</text>
</comment>
<accession>A0ABD3TXK4</accession>
<gene>
    <name evidence="1" type="ORF">ACJMK2_019848</name>
</gene>
<name>A0ABD3TXK4_SINWO</name>
<protein>
    <submittedName>
        <fullName evidence="1">Uncharacterized protein</fullName>
    </submittedName>
</protein>
<keyword evidence="2" id="KW-1185">Reference proteome</keyword>
<dbReference type="EMBL" id="JBJQND010000017">
    <property type="protein sequence ID" value="KAL3841745.1"/>
    <property type="molecule type" value="Genomic_DNA"/>
</dbReference>
<evidence type="ECO:0000313" key="2">
    <source>
        <dbReference type="Proteomes" id="UP001634394"/>
    </source>
</evidence>
<dbReference type="Proteomes" id="UP001634394">
    <property type="component" value="Unassembled WGS sequence"/>
</dbReference>
<sequence length="655" mass="74493">MNVPLEEVHRRQKLFCDTFLNYFHCKRRKYQNILIQNGINLASGHSDFSINFKTDLNEEVDLTLENGKVTQRRLLKRSSFSIRHIFSTIYHIIRRTKAVKILRHMNHVQEFEVRSTLEEVAQEISVAYEYQLVALASDDGIVSLAFYCVMCILTYLRGSTAEFTSGKLLQAILEVKPENYGLKEELKTCLINHGDHSFCWKWKISGILKQPGLCIRTKSSSPISGSLHVEETVIIGGHNNEELCLKSDKDKGDKPNNLNNKYNTEVICTSDSQVSHGHGCPDEKLLVDSTSDVSINVYTEYVKIPMDKKLSKQEIDTDDKSFKEKTDELKVVSFLSSPSEIVDGNNGNDSTKYCRSQHKCDFAAGDIGQIIYVKGDNSCLPLPKEDHLNVRYILVQECVQTNTSPEHCDLDLAIKSSQISFERHTYVNSGFESYDEIKEKGLEDHGKCITNTLRCNLSGIKSLDGGECHDNCENSLLDMSASWSKQKQSLSENCRPEPQSCFGTESQITSLHFCSEKPSDIDCHPVENYSNIYTHVMEDQCKRYSKTVENQSEVYASVFENQCSKSVPCSSLDFAVKSKQNNQLEFYGCFTPWGFRCQPHIYGFRGPLHVMDEDTGTYTMIYNDLVSTEPSHGRRITYDPNNPHQAYIPKTVCRH</sequence>
<organism evidence="1 2">
    <name type="scientific">Sinanodonta woodiana</name>
    <name type="common">Chinese pond mussel</name>
    <name type="synonym">Anodonta woodiana</name>
    <dbReference type="NCBI Taxonomy" id="1069815"/>
    <lineage>
        <taxon>Eukaryota</taxon>
        <taxon>Metazoa</taxon>
        <taxon>Spiralia</taxon>
        <taxon>Lophotrochozoa</taxon>
        <taxon>Mollusca</taxon>
        <taxon>Bivalvia</taxon>
        <taxon>Autobranchia</taxon>
        <taxon>Heteroconchia</taxon>
        <taxon>Palaeoheterodonta</taxon>
        <taxon>Unionida</taxon>
        <taxon>Unionoidea</taxon>
        <taxon>Unionidae</taxon>
        <taxon>Unioninae</taxon>
        <taxon>Sinanodonta</taxon>
    </lineage>
</organism>